<evidence type="ECO:0000313" key="2">
    <source>
        <dbReference type="Proteomes" id="UP000809789"/>
    </source>
</evidence>
<evidence type="ECO:0000313" key="1">
    <source>
        <dbReference type="EMBL" id="KAG8625633.1"/>
    </source>
</evidence>
<dbReference type="EMBL" id="JAESVG020000007">
    <property type="protein sequence ID" value="KAG8625633.1"/>
    <property type="molecule type" value="Genomic_DNA"/>
</dbReference>
<comment type="caution">
    <text evidence="1">The sequence shown here is derived from an EMBL/GenBank/DDBJ whole genome shotgun (WGS) entry which is preliminary data.</text>
</comment>
<protein>
    <submittedName>
        <fullName evidence="1">Uncharacterized protein</fullName>
    </submittedName>
</protein>
<proteinExistence type="predicted"/>
<dbReference type="OrthoDB" id="10303293at2759"/>
<gene>
    <name evidence="1" type="ORF">KVT40_006034</name>
</gene>
<reference evidence="1" key="1">
    <citation type="submission" date="2021-07" db="EMBL/GenBank/DDBJ databases">
        <title>Elsinoe batatas strain:CRI-CJ2 Genome sequencing and assembly.</title>
        <authorList>
            <person name="Huang L."/>
        </authorList>
    </citation>
    <scope>NUCLEOTIDE SEQUENCE</scope>
    <source>
        <strain evidence="1">CRI-CJ2</strain>
    </source>
</reference>
<keyword evidence="2" id="KW-1185">Reference proteome</keyword>
<sequence length="135" mass="13927">MNSILPPAQNFSSCDPFQTPQVPYSLLANYTPGTDYCSINFPVPLGGFADCCNTTDVRTYNNCTQYCATTVDIPLFSACVSSAARFASNGTARNAILCGTASSSASDTAAVLGGGKQGLLSLAILGLLVTGFGYV</sequence>
<accession>A0A8K0PFT5</accession>
<dbReference type="Proteomes" id="UP000809789">
    <property type="component" value="Unassembled WGS sequence"/>
</dbReference>
<organism evidence="1 2">
    <name type="scientific">Elsinoe batatas</name>
    <dbReference type="NCBI Taxonomy" id="2601811"/>
    <lineage>
        <taxon>Eukaryota</taxon>
        <taxon>Fungi</taxon>
        <taxon>Dikarya</taxon>
        <taxon>Ascomycota</taxon>
        <taxon>Pezizomycotina</taxon>
        <taxon>Dothideomycetes</taxon>
        <taxon>Dothideomycetidae</taxon>
        <taxon>Myriangiales</taxon>
        <taxon>Elsinoaceae</taxon>
        <taxon>Elsinoe</taxon>
    </lineage>
</organism>
<name>A0A8K0PFT5_9PEZI</name>
<dbReference type="AlphaFoldDB" id="A0A8K0PFT5"/>